<feature type="transmembrane region" description="Helical" evidence="5">
    <location>
        <begin position="236"/>
        <end position="253"/>
    </location>
</feature>
<dbReference type="SUPFAM" id="SSF103481">
    <property type="entry name" value="Multidrug resistance efflux transporter EmrE"/>
    <property type="match status" value="2"/>
</dbReference>
<dbReference type="EMBL" id="JAAZQQ010000006">
    <property type="protein sequence ID" value="NKX46254.1"/>
    <property type="molecule type" value="Genomic_DNA"/>
</dbReference>
<dbReference type="PANTHER" id="PTHR32322">
    <property type="entry name" value="INNER MEMBRANE TRANSPORTER"/>
    <property type="match status" value="1"/>
</dbReference>
<dbReference type="InterPro" id="IPR000620">
    <property type="entry name" value="EamA_dom"/>
</dbReference>
<organism evidence="7 8">
    <name type="scientific">Roseicyclus persicicus</name>
    <dbReference type="NCBI Taxonomy" id="2650661"/>
    <lineage>
        <taxon>Bacteria</taxon>
        <taxon>Pseudomonadati</taxon>
        <taxon>Pseudomonadota</taxon>
        <taxon>Alphaproteobacteria</taxon>
        <taxon>Rhodobacterales</taxon>
        <taxon>Roseobacteraceae</taxon>
        <taxon>Roseicyclus</taxon>
    </lineage>
</organism>
<comment type="caution">
    <text evidence="7">The sequence shown here is derived from an EMBL/GenBank/DDBJ whole genome shotgun (WGS) entry which is preliminary data.</text>
</comment>
<gene>
    <name evidence="7" type="ORF">HCU73_16800</name>
</gene>
<feature type="transmembrane region" description="Helical" evidence="5">
    <location>
        <begin position="173"/>
        <end position="193"/>
    </location>
</feature>
<dbReference type="AlphaFoldDB" id="A0A7X6H1E3"/>
<evidence type="ECO:0000313" key="7">
    <source>
        <dbReference type="EMBL" id="NKX46254.1"/>
    </source>
</evidence>
<dbReference type="GO" id="GO:0016020">
    <property type="term" value="C:membrane"/>
    <property type="evidence" value="ECO:0007669"/>
    <property type="project" value="UniProtKB-SubCell"/>
</dbReference>
<name>A0A7X6H1E3_9RHOB</name>
<feature type="transmembrane region" description="Helical" evidence="5">
    <location>
        <begin position="57"/>
        <end position="77"/>
    </location>
</feature>
<keyword evidence="2 5" id="KW-0812">Transmembrane</keyword>
<dbReference type="InterPro" id="IPR037185">
    <property type="entry name" value="EmrE-like"/>
</dbReference>
<evidence type="ECO:0000256" key="4">
    <source>
        <dbReference type="ARBA" id="ARBA00023136"/>
    </source>
</evidence>
<sequence length="281" mass="29121">MLALATIWGASFLAIKIALGELPVLTLVAHRVVWAALILWGYVLWRGLAVPRDAATWGALLTMGVLNNVVPFTLMAWGQQFIETGLTSIFNAATAVLGVLVAAAVFADERLTGRRLAGVLIAFAGVSIAIGLEALGGLDLRSLAQLAVLGGALSYACAAAWARARLGHLRPQVAAMGMLTGASLVMLPLALAVDGPVALPRAPETWAAIAWFAVAGTALAYLLYYRVLAVAGSGNAMLVTLLIPPVAITLGWLVLGERLAPSALVGFAVLAVGLLVMNRRG</sequence>
<keyword evidence="4 5" id="KW-0472">Membrane</keyword>
<feature type="domain" description="EamA" evidence="6">
    <location>
        <begin position="144"/>
        <end position="278"/>
    </location>
</feature>
<evidence type="ECO:0000256" key="1">
    <source>
        <dbReference type="ARBA" id="ARBA00004141"/>
    </source>
</evidence>
<evidence type="ECO:0000256" key="3">
    <source>
        <dbReference type="ARBA" id="ARBA00022989"/>
    </source>
</evidence>
<accession>A0A7X6H1E3</accession>
<evidence type="ECO:0000259" key="6">
    <source>
        <dbReference type="Pfam" id="PF00892"/>
    </source>
</evidence>
<keyword evidence="8" id="KW-1185">Reference proteome</keyword>
<dbReference type="Pfam" id="PF00892">
    <property type="entry name" value="EamA"/>
    <property type="match status" value="2"/>
</dbReference>
<keyword evidence="3 5" id="KW-1133">Transmembrane helix</keyword>
<evidence type="ECO:0000256" key="5">
    <source>
        <dbReference type="SAM" id="Phobius"/>
    </source>
</evidence>
<dbReference type="Proteomes" id="UP000526408">
    <property type="component" value="Unassembled WGS sequence"/>
</dbReference>
<dbReference type="PANTHER" id="PTHR32322:SF9">
    <property type="entry name" value="AMINO-ACID METABOLITE EFFLUX PUMP-RELATED"/>
    <property type="match status" value="1"/>
</dbReference>
<reference evidence="7 8" key="1">
    <citation type="submission" date="2020-04" db="EMBL/GenBank/DDBJ databases">
        <authorList>
            <person name="Yoon J."/>
        </authorList>
    </citation>
    <scope>NUCLEOTIDE SEQUENCE [LARGE SCALE GENOMIC DNA]</scope>
    <source>
        <strain evidence="7 8">KMU-115</strain>
    </source>
</reference>
<feature type="transmembrane region" description="Helical" evidence="5">
    <location>
        <begin position="24"/>
        <end position="45"/>
    </location>
</feature>
<feature type="transmembrane region" description="Helical" evidence="5">
    <location>
        <begin position="205"/>
        <end position="224"/>
    </location>
</feature>
<comment type="subcellular location">
    <subcellularLocation>
        <location evidence="1">Membrane</location>
        <topology evidence="1">Multi-pass membrane protein</topology>
    </subcellularLocation>
</comment>
<dbReference type="InterPro" id="IPR050638">
    <property type="entry name" value="AA-Vitamin_Transporters"/>
</dbReference>
<protein>
    <submittedName>
        <fullName evidence="7">DMT family transporter</fullName>
    </submittedName>
</protein>
<evidence type="ECO:0000256" key="2">
    <source>
        <dbReference type="ARBA" id="ARBA00022692"/>
    </source>
</evidence>
<proteinExistence type="predicted"/>
<feature type="transmembrane region" description="Helical" evidence="5">
    <location>
        <begin position="259"/>
        <end position="277"/>
    </location>
</feature>
<feature type="transmembrane region" description="Helical" evidence="5">
    <location>
        <begin position="116"/>
        <end position="136"/>
    </location>
</feature>
<feature type="domain" description="EamA" evidence="6">
    <location>
        <begin position="2"/>
        <end position="129"/>
    </location>
</feature>
<feature type="transmembrane region" description="Helical" evidence="5">
    <location>
        <begin position="142"/>
        <end position="161"/>
    </location>
</feature>
<evidence type="ECO:0000313" key="8">
    <source>
        <dbReference type="Proteomes" id="UP000526408"/>
    </source>
</evidence>
<feature type="transmembrane region" description="Helical" evidence="5">
    <location>
        <begin position="89"/>
        <end position="107"/>
    </location>
</feature>